<sequence>MGGAASLGGGKTATTEKVALLKQTPFFVLLENDELCEVAKYFSVEKVPEGKEVQQQAFIVVAEGELSVSTLVPKKEKKETEITSGSNNTKRNKKGMPQAHVAELLCVKKKGDFFAKAARELISRGSNRTISASSSGKSAQKVVHSFDFTTMRAMVDTTILKLDSKRKQAYLKEFGDTKAGILNRVLNLDIRQMLRPIPFLKGVEGNKLASLAELFVYESFQQGEFVVKEGAEDDSFYLVLHGCLEASAIVEATKMKTRSVTVLLSKAESQQAAALAESRNAGKDVNRNAELSDDAPPENVVPATPKHVSKLTATDDAASDEATSTANEKNEDGSISKVSEKTHRPLLGRFGAPKEQHEDQPKKRDKVPVLRPMPSMRLLRKSSGLIKSEMSDPDGNDSVVLGKITAGSYFGEMGMMIKMPRTATIKAKEKCLLARLSGADFKNFLKLSPDVADMIDLHMRDRMVRKLYAFKLPFFAGIPKEKLLELAHHCELAEHRAGDVLLSEGDKSGVFYIVIYGIVNVVKNGNAVVRLAKGAYFGEISLITGRPHLATIKAHSNVVLLKISKEEFRKFFADEPTLLSEFEMRVLGEKEMLLGHILRHTLGAELFAQHLANEYTLEHLEFWKEVERFRKGEEGLSHEKIIGNFIGEGAKTPVNISATQIQNVLSATPSPSMFDEAQEEIFNLMKRDNFERFKKTTLFVELMDAIQCYTSEDLKVDENEIKRAAIIPHSTMDC</sequence>
<organism evidence="4 5">
    <name type="scientific">Durusdinium trenchii</name>
    <dbReference type="NCBI Taxonomy" id="1381693"/>
    <lineage>
        <taxon>Eukaryota</taxon>
        <taxon>Sar</taxon>
        <taxon>Alveolata</taxon>
        <taxon>Dinophyceae</taxon>
        <taxon>Suessiales</taxon>
        <taxon>Symbiodiniaceae</taxon>
        <taxon>Durusdinium</taxon>
    </lineage>
</organism>
<dbReference type="PROSITE" id="PS50132">
    <property type="entry name" value="RGS"/>
    <property type="match status" value="1"/>
</dbReference>
<comment type="caution">
    <text evidence="4">The sequence shown here is derived from an EMBL/GenBank/DDBJ whole genome shotgun (WGS) entry which is preliminary data.</text>
</comment>
<feature type="compositionally biased region" description="Basic and acidic residues" evidence="1">
    <location>
        <begin position="328"/>
        <end position="343"/>
    </location>
</feature>
<evidence type="ECO:0000259" key="2">
    <source>
        <dbReference type="PROSITE" id="PS50042"/>
    </source>
</evidence>
<dbReference type="InterPro" id="IPR014710">
    <property type="entry name" value="RmlC-like_jellyroll"/>
</dbReference>
<dbReference type="EMBL" id="CAXAMM010043098">
    <property type="protein sequence ID" value="CAK9108494.1"/>
    <property type="molecule type" value="Genomic_DNA"/>
</dbReference>
<accession>A0ABP0S829</accession>
<protein>
    <submittedName>
        <fullName evidence="4">cAMP-dependent protein kinase regulatory subunit (PKA regulatory subunit)</fullName>
    </submittedName>
</protein>
<dbReference type="SMART" id="SM00315">
    <property type="entry name" value="RGS"/>
    <property type="match status" value="1"/>
</dbReference>
<dbReference type="PROSITE" id="PS00889">
    <property type="entry name" value="CNMP_BINDING_2"/>
    <property type="match status" value="1"/>
</dbReference>
<feature type="domain" description="Cyclic nucleotide-binding" evidence="2">
    <location>
        <begin position="383"/>
        <end position="445"/>
    </location>
</feature>
<evidence type="ECO:0000259" key="3">
    <source>
        <dbReference type="PROSITE" id="PS50132"/>
    </source>
</evidence>
<dbReference type="Gene3D" id="1.10.167.10">
    <property type="entry name" value="Regulator of G-protein Signalling 4, domain 2"/>
    <property type="match status" value="1"/>
</dbReference>
<feature type="domain" description="Cyclic nucleotide-binding" evidence="2">
    <location>
        <begin position="199"/>
        <end position="245"/>
    </location>
</feature>
<feature type="domain" description="Cyclic nucleotide-binding" evidence="2">
    <location>
        <begin position="474"/>
        <end position="572"/>
    </location>
</feature>
<dbReference type="InterPro" id="IPR000595">
    <property type="entry name" value="cNMP-bd_dom"/>
</dbReference>
<dbReference type="PROSITE" id="PS50042">
    <property type="entry name" value="CNMP_BINDING_3"/>
    <property type="match status" value="3"/>
</dbReference>
<reference evidence="4 5" key="1">
    <citation type="submission" date="2024-02" db="EMBL/GenBank/DDBJ databases">
        <authorList>
            <person name="Chen Y."/>
            <person name="Shah S."/>
            <person name="Dougan E. K."/>
            <person name="Thang M."/>
            <person name="Chan C."/>
        </authorList>
    </citation>
    <scope>NUCLEOTIDE SEQUENCE [LARGE SCALE GENOMIC DNA]</scope>
</reference>
<dbReference type="PANTHER" id="PTHR23011:SF28">
    <property type="entry name" value="CYCLIC NUCLEOTIDE-BINDING DOMAIN CONTAINING PROTEIN"/>
    <property type="match status" value="1"/>
</dbReference>
<feature type="domain" description="RGS" evidence="3">
    <location>
        <begin position="593"/>
        <end position="703"/>
    </location>
</feature>
<dbReference type="SUPFAM" id="SSF48097">
    <property type="entry name" value="Regulator of G-protein signaling, RGS"/>
    <property type="match status" value="1"/>
</dbReference>
<dbReference type="PRINTS" id="PR01301">
    <property type="entry name" value="RGSPROTEIN"/>
</dbReference>
<dbReference type="InterPro" id="IPR018488">
    <property type="entry name" value="cNMP-bd_CS"/>
</dbReference>
<dbReference type="SUPFAM" id="SSF51206">
    <property type="entry name" value="cAMP-binding domain-like"/>
    <property type="match status" value="3"/>
</dbReference>
<dbReference type="PANTHER" id="PTHR23011">
    <property type="entry name" value="CYCLIC NUCLEOTIDE-BINDING DOMAIN CONTAINING PROTEIN"/>
    <property type="match status" value="1"/>
</dbReference>
<evidence type="ECO:0000313" key="4">
    <source>
        <dbReference type="EMBL" id="CAK9108494.1"/>
    </source>
</evidence>
<dbReference type="CDD" id="cd00038">
    <property type="entry name" value="CAP_ED"/>
    <property type="match status" value="3"/>
</dbReference>
<evidence type="ECO:0000313" key="5">
    <source>
        <dbReference type="Proteomes" id="UP001642464"/>
    </source>
</evidence>
<feature type="compositionally biased region" description="Basic and acidic residues" evidence="1">
    <location>
        <begin position="352"/>
        <end position="367"/>
    </location>
</feature>
<proteinExistence type="predicted"/>
<evidence type="ECO:0000256" key="1">
    <source>
        <dbReference type="SAM" id="MobiDB-lite"/>
    </source>
</evidence>
<dbReference type="InterPro" id="IPR044926">
    <property type="entry name" value="RGS_subdomain_2"/>
</dbReference>
<keyword evidence="5" id="KW-1185">Reference proteome</keyword>
<feature type="compositionally biased region" description="Low complexity" evidence="1">
    <location>
        <begin position="312"/>
        <end position="326"/>
    </location>
</feature>
<dbReference type="InterPro" id="IPR018490">
    <property type="entry name" value="cNMP-bd_dom_sf"/>
</dbReference>
<dbReference type="Pfam" id="PF00027">
    <property type="entry name" value="cNMP_binding"/>
    <property type="match status" value="2"/>
</dbReference>
<dbReference type="Pfam" id="PF00615">
    <property type="entry name" value="RGS"/>
    <property type="match status" value="1"/>
</dbReference>
<dbReference type="InterPro" id="IPR016137">
    <property type="entry name" value="RGS"/>
</dbReference>
<gene>
    <name evidence="4" type="ORF">SCF082_LOCUS50454</name>
</gene>
<dbReference type="SMART" id="SM00100">
    <property type="entry name" value="cNMP"/>
    <property type="match status" value="3"/>
</dbReference>
<dbReference type="Gene3D" id="2.60.120.10">
    <property type="entry name" value="Jelly Rolls"/>
    <property type="match status" value="4"/>
</dbReference>
<feature type="region of interest" description="Disordered" evidence="1">
    <location>
        <begin position="275"/>
        <end position="367"/>
    </location>
</feature>
<name>A0ABP0S829_9DINO</name>
<dbReference type="Proteomes" id="UP001642464">
    <property type="component" value="Unassembled WGS sequence"/>
</dbReference>
<dbReference type="InterPro" id="IPR036305">
    <property type="entry name" value="RGS_sf"/>
</dbReference>